<dbReference type="InterPro" id="IPR032350">
    <property type="entry name" value="Nbr1_FW"/>
</dbReference>
<dbReference type="RefSeq" id="WP_021593699.1">
    <property type="nucleotide sequence ID" value="NZ_CP083237.1"/>
</dbReference>
<dbReference type="Pfam" id="PF13560">
    <property type="entry name" value="HTH_31"/>
    <property type="match status" value="1"/>
</dbReference>
<dbReference type="InterPro" id="IPR013783">
    <property type="entry name" value="Ig-like_fold"/>
</dbReference>
<dbReference type="EMBL" id="FOVH01000006">
    <property type="protein sequence ID" value="SFO44865.1"/>
    <property type="molecule type" value="Genomic_DNA"/>
</dbReference>
<dbReference type="GO" id="GO:0005975">
    <property type="term" value="P:carbohydrate metabolic process"/>
    <property type="evidence" value="ECO:0007669"/>
    <property type="project" value="UniProtKB-ARBA"/>
</dbReference>
<dbReference type="Proteomes" id="UP000183413">
    <property type="component" value="Unassembled WGS sequence"/>
</dbReference>
<feature type="region of interest" description="Disordered" evidence="1">
    <location>
        <begin position="139"/>
        <end position="179"/>
    </location>
</feature>
<gene>
    <name evidence="4" type="ORF">SAMN04489713_10690</name>
</gene>
<evidence type="ECO:0000313" key="4">
    <source>
        <dbReference type="EMBL" id="SFO44865.1"/>
    </source>
</evidence>
<dbReference type="GeneID" id="99648055"/>
<accession>A0A1I5H9B6</accession>
<dbReference type="PANTHER" id="PTHR20930">
    <property type="entry name" value="OVARIAN CARCINOMA ANTIGEN CA125-RELATED"/>
    <property type="match status" value="1"/>
</dbReference>
<proteinExistence type="predicted"/>
<dbReference type="InParanoid" id="A0A1I5H9B6"/>
<protein>
    <submittedName>
        <fullName evidence="4">Helix-turn-helix domain-containing protein</fullName>
    </submittedName>
</protein>
<evidence type="ECO:0000313" key="5">
    <source>
        <dbReference type="Proteomes" id="UP000183413"/>
    </source>
</evidence>
<dbReference type="AlphaFoldDB" id="A0A1I5H9B6"/>
<keyword evidence="5" id="KW-1185">Reference proteome</keyword>
<dbReference type="eggNOG" id="COG1672">
    <property type="taxonomic scope" value="Bacteria"/>
</dbReference>
<evidence type="ECO:0000256" key="1">
    <source>
        <dbReference type="SAM" id="MobiDB-lite"/>
    </source>
</evidence>
<dbReference type="STRING" id="1993.SAMN04489713_10690"/>
<reference evidence="4 5" key="1">
    <citation type="submission" date="2016-10" db="EMBL/GenBank/DDBJ databases">
        <authorList>
            <person name="de Groot N.N."/>
        </authorList>
    </citation>
    <scope>NUCLEOTIDE SEQUENCE [LARGE SCALE GENOMIC DNA]</scope>
    <source>
        <strain evidence="4 5">DSM 43067</strain>
    </source>
</reference>
<feature type="transmembrane region" description="Helical" evidence="2">
    <location>
        <begin position="116"/>
        <end position="137"/>
    </location>
</feature>
<organism evidence="4 5">
    <name type="scientific">Actinomadura madurae</name>
    <dbReference type="NCBI Taxonomy" id="1993"/>
    <lineage>
        <taxon>Bacteria</taxon>
        <taxon>Bacillati</taxon>
        <taxon>Actinomycetota</taxon>
        <taxon>Actinomycetes</taxon>
        <taxon>Streptosporangiales</taxon>
        <taxon>Thermomonosporaceae</taxon>
        <taxon>Actinomadura</taxon>
    </lineage>
</organism>
<evidence type="ECO:0000256" key="2">
    <source>
        <dbReference type="SAM" id="Phobius"/>
    </source>
</evidence>
<sequence length="292" mass="31208">MSAGDPRKERARAVADFAAELRALRASAGTPPFREMAAHSRAISHTTLHEAAQGHRLPSWSTTVEFAKACGADPEDLRGRWEAANRVVRGAAQAAPPGDDAALAPDMVRDGSRRRYAALGTLVAAAVAATVIGTTLLTGTAGNGADRPPDAHAERQATSADCPVRQRNPPPAPPRHRGDRAAFVSDITLPDCTHVPRGGTVTKVWRFKNTGSVGWYGYSLHRIDLPQRRDQCQTIVDVPIPDTPPGRLVDIRAQVTAPPVPGFCFVRFKMLDGAGNVAFPGNRPVNFQVVVD</sequence>
<dbReference type="CDD" id="cd14947">
    <property type="entry name" value="NBR1_like"/>
    <property type="match status" value="1"/>
</dbReference>
<keyword evidence="2" id="KW-1133">Transmembrane helix</keyword>
<dbReference type="Gene3D" id="2.60.40.10">
    <property type="entry name" value="Immunoglobulins"/>
    <property type="match status" value="1"/>
</dbReference>
<feature type="domain" description="Nbr1 FW" evidence="3">
    <location>
        <begin position="188"/>
        <end position="279"/>
    </location>
</feature>
<dbReference type="OrthoDB" id="166850at2"/>
<keyword evidence="2" id="KW-0812">Transmembrane</keyword>
<evidence type="ECO:0000259" key="3">
    <source>
        <dbReference type="Pfam" id="PF16158"/>
    </source>
</evidence>
<keyword evidence="2" id="KW-0472">Membrane</keyword>
<name>A0A1I5H9B6_9ACTN</name>
<dbReference type="Pfam" id="PF16158">
    <property type="entry name" value="N_BRCA1_IG"/>
    <property type="match status" value="1"/>
</dbReference>
<dbReference type="PANTHER" id="PTHR20930:SF0">
    <property type="entry name" value="PROTEIN ILRUN"/>
    <property type="match status" value="1"/>
</dbReference>